<organism evidence="7 8">
    <name type="scientific">Pseudonocardia thermophila</name>
    <dbReference type="NCBI Taxonomy" id="1848"/>
    <lineage>
        <taxon>Bacteria</taxon>
        <taxon>Bacillati</taxon>
        <taxon>Actinomycetota</taxon>
        <taxon>Actinomycetes</taxon>
        <taxon>Pseudonocardiales</taxon>
        <taxon>Pseudonocardiaceae</taxon>
        <taxon>Pseudonocardia</taxon>
    </lineage>
</organism>
<dbReference type="InterPro" id="IPR000183">
    <property type="entry name" value="Orn/DAP/Arg_de-COase"/>
</dbReference>
<dbReference type="InterPro" id="IPR029066">
    <property type="entry name" value="PLP-binding_barrel"/>
</dbReference>
<dbReference type="InterPro" id="IPR022644">
    <property type="entry name" value="De-COase2_N"/>
</dbReference>
<keyword evidence="8" id="KW-1185">Reference proteome</keyword>
<accession>A0A1M6R540</accession>
<dbReference type="InterPro" id="IPR009006">
    <property type="entry name" value="Ala_racemase/Decarboxylase_C"/>
</dbReference>
<dbReference type="SUPFAM" id="SSF51419">
    <property type="entry name" value="PLP-binding barrel"/>
    <property type="match status" value="1"/>
</dbReference>
<comment type="similarity">
    <text evidence="4">Belongs to the Orn/Lys/Arg decarboxylase class-II family.</text>
</comment>
<evidence type="ECO:0000256" key="1">
    <source>
        <dbReference type="ARBA" id="ARBA00001933"/>
    </source>
</evidence>
<evidence type="ECO:0000256" key="3">
    <source>
        <dbReference type="PIRSR" id="PIRSR600183-50"/>
    </source>
</evidence>
<comment type="cofactor">
    <cofactor evidence="1 3">
        <name>pyridoxal 5'-phosphate</name>
        <dbReference type="ChEBI" id="CHEBI:597326"/>
    </cofactor>
</comment>
<feature type="domain" description="Orn/DAP/Arg decarboxylase 2 N-terminal" evidence="6">
    <location>
        <begin position="27"/>
        <end position="264"/>
    </location>
</feature>
<dbReference type="Proteomes" id="UP000184363">
    <property type="component" value="Unassembled WGS sequence"/>
</dbReference>
<dbReference type="PANTHER" id="PTHR43727">
    <property type="entry name" value="DIAMINOPIMELATE DECARBOXYLASE"/>
    <property type="match status" value="1"/>
</dbReference>
<dbReference type="Pfam" id="PF02784">
    <property type="entry name" value="Orn_Arg_deC_N"/>
    <property type="match status" value="1"/>
</dbReference>
<dbReference type="GO" id="GO:0008836">
    <property type="term" value="F:diaminopimelate decarboxylase activity"/>
    <property type="evidence" value="ECO:0007669"/>
    <property type="project" value="TreeGrafter"/>
</dbReference>
<evidence type="ECO:0000259" key="6">
    <source>
        <dbReference type="Pfam" id="PF02784"/>
    </source>
</evidence>
<reference evidence="7 8" key="1">
    <citation type="submission" date="2016-11" db="EMBL/GenBank/DDBJ databases">
        <authorList>
            <person name="Jaros S."/>
            <person name="Januszkiewicz K."/>
            <person name="Wedrychowicz H."/>
        </authorList>
    </citation>
    <scope>NUCLEOTIDE SEQUENCE [LARGE SCALE GENOMIC DNA]</scope>
    <source>
        <strain evidence="7 8">DSM 43832</strain>
    </source>
</reference>
<dbReference type="RefSeq" id="WP_073456145.1">
    <property type="nucleotide sequence ID" value="NZ_CALGVN010000026.1"/>
</dbReference>
<feature type="modified residue" description="N6-(pyridoxal phosphate)lysine" evidence="3">
    <location>
        <position position="50"/>
    </location>
</feature>
<feature type="domain" description="Orn/DAP/Arg decarboxylase 2 C-terminal" evidence="5">
    <location>
        <begin position="18"/>
        <end position="355"/>
    </location>
</feature>
<evidence type="ECO:0000256" key="4">
    <source>
        <dbReference type="RuleBase" id="RU003737"/>
    </source>
</evidence>
<dbReference type="STRING" id="1848.SAMN05443637_104187"/>
<dbReference type="OrthoDB" id="9802241at2"/>
<evidence type="ECO:0000259" key="5">
    <source>
        <dbReference type="Pfam" id="PF00278"/>
    </source>
</evidence>
<dbReference type="GO" id="GO:0009089">
    <property type="term" value="P:lysine biosynthetic process via diaminopimelate"/>
    <property type="evidence" value="ECO:0007669"/>
    <property type="project" value="TreeGrafter"/>
</dbReference>
<dbReference type="Gene3D" id="3.20.20.10">
    <property type="entry name" value="Alanine racemase"/>
    <property type="match status" value="1"/>
</dbReference>
<dbReference type="SUPFAM" id="SSF50621">
    <property type="entry name" value="Alanine racemase C-terminal domain-like"/>
    <property type="match status" value="1"/>
</dbReference>
<sequence length="384" mass="40079">MITDLVAKAAREAPLPAYVYDLDHLDAHMAAIAAAVRTGPGRVEIHYAAKANPDPGVLATVARHVDGIEVASGGELAHVRDVLGPDVPIAFGGPGKTDEELAAAARQADRVHVESRLEVRRLAAAARAAGTRVKALLRVNVPGGVGGVLRMGGGPSPFGMDPAEADACLAELPPEIELLGVHAHLASGLDAQACAAQGRTVLDWAAAFAARHGVGLAEVVIGGGMHVDYTRPAERFDWAAYRAALRLPDHGPLVRIEPGRALTAYSGWYVTDVLDLKRSAGEWFAICRGGTHHLRTPVAKGHDQPFTVLPTGTGPTIAGPVTVVGQLCTPKDVLARRVPVERIGVGDRVAFALAGAYALNISHRDFLMHPPPALVRVGGGADQV</sequence>
<feature type="active site" description="Proton donor" evidence="3">
    <location>
        <position position="328"/>
    </location>
</feature>
<gene>
    <name evidence="7" type="ORF">SAMN05443637_104187</name>
</gene>
<dbReference type="Pfam" id="PF00278">
    <property type="entry name" value="Orn_DAP_Arg_deC"/>
    <property type="match status" value="1"/>
</dbReference>
<evidence type="ECO:0000313" key="7">
    <source>
        <dbReference type="EMBL" id="SHK27563.1"/>
    </source>
</evidence>
<name>A0A1M6R540_PSETH</name>
<dbReference type="AlphaFoldDB" id="A0A1M6R540"/>
<dbReference type="PANTHER" id="PTHR43727:SF2">
    <property type="entry name" value="GROUP IV DECARBOXYLASE"/>
    <property type="match status" value="1"/>
</dbReference>
<dbReference type="EMBL" id="FRAP01000004">
    <property type="protein sequence ID" value="SHK27563.1"/>
    <property type="molecule type" value="Genomic_DNA"/>
</dbReference>
<evidence type="ECO:0000256" key="2">
    <source>
        <dbReference type="ARBA" id="ARBA00022898"/>
    </source>
</evidence>
<dbReference type="InterPro" id="IPR022643">
    <property type="entry name" value="De-COase2_C"/>
</dbReference>
<dbReference type="Gene3D" id="2.40.37.10">
    <property type="entry name" value="Lyase, Ornithine Decarboxylase, Chain A, domain 1"/>
    <property type="match status" value="1"/>
</dbReference>
<proteinExistence type="inferred from homology"/>
<protein>
    <submittedName>
        <fullName evidence="7">Diaminopimelate decarboxylase</fullName>
    </submittedName>
</protein>
<evidence type="ECO:0000313" key="8">
    <source>
        <dbReference type="Proteomes" id="UP000184363"/>
    </source>
</evidence>
<keyword evidence="2 3" id="KW-0663">Pyridoxal phosphate</keyword>
<dbReference type="PRINTS" id="PR01179">
    <property type="entry name" value="ODADCRBXLASE"/>
</dbReference>